<accession>A0A7W4IS44</accession>
<sequence length="152" mass="16729">MTGLRPVDAVTALAYQRSLYRAGGISVRVGQRPVPDDPTLPAWWRRSDVVFVSAANPGGRRRPDGWNLRRMRVLAACLAGCESHEGEGRLGQWAEPLFAVRLPLARGRVIARRFGQNAVLLVREGRPARLVFLETPHPARRPGGDGFSLRSG</sequence>
<dbReference type="Pfam" id="PF11697">
    <property type="entry name" value="DUF3293"/>
    <property type="match status" value="1"/>
</dbReference>
<protein>
    <submittedName>
        <fullName evidence="1">DUF3293 domain-containing protein</fullName>
    </submittedName>
</protein>
<name>A0A7W4IS44_9PROT</name>
<proteinExistence type="predicted"/>
<organism evidence="1 2">
    <name type="scientific">Gluconacetobacter aggeris</name>
    <dbReference type="NCBI Taxonomy" id="1286186"/>
    <lineage>
        <taxon>Bacteria</taxon>
        <taxon>Pseudomonadati</taxon>
        <taxon>Pseudomonadota</taxon>
        <taxon>Alphaproteobacteria</taxon>
        <taxon>Acetobacterales</taxon>
        <taxon>Acetobacteraceae</taxon>
        <taxon>Gluconacetobacter</taxon>
    </lineage>
</organism>
<evidence type="ECO:0000313" key="2">
    <source>
        <dbReference type="Proteomes" id="UP000559860"/>
    </source>
</evidence>
<dbReference type="EMBL" id="JABEQD010000003">
    <property type="protein sequence ID" value="MBB2167918.1"/>
    <property type="molecule type" value="Genomic_DNA"/>
</dbReference>
<reference evidence="1 2" key="1">
    <citation type="submission" date="2020-04" db="EMBL/GenBank/DDBJ databases">
        <title>Description of novel Gluconacetobacter.</title>
        <authorList>
            <person name="Sombolestani A."/>
        </authorList>
    </citation>
    <scope>NUCLEOTIDE SEQUENCE [LARGE SCALE GENOMIC DNA]</scope>
    <source>
        <strain evidence="1 2">LMG 27801</strain>
    </source>
</reference>
<dbReference type="AlphaFoldDB" id="A0A7W4IS44"/>
<evidence type="ECO:0000313" key="1">
    <source>
        <dbReference type="EMBL" id="MBB2167918.1"/>
    </source>
</evidence>
<dbReference type="Proteomes" id="UP000559860">
    <property type="component" value="Unassembled WGS sequence"/>
</dbReference>
<dbReference type="InterPro" id="IPR021710">
    <property type="entry name" value="DUF3293"/>
</dbReference>
<gene>
    <name evidence="1" type="ORF">HLH36_06035</name>
</gene>
<keyword evidence="2" id="KW-1185">Reference proteome</keyword>
<dbReference type="RefSeq" id="WP_182985544.1">
    <property type="nucleotide sequence ID" value="NZ_JABEQD010000003.1"/>
</dbReference>
<comment type="caution">
    <text evidence="1">The sequence shown here is derived from an EMBL/GenBank/DDBJ whole genome shotgun (WGS) entry which is preliminary data.</text>
</comment>